<gene>
    <name evidence="6" type="ORF">DVS28_a1835</name>
</gene>
<dbReference type="SUPFAM" id="SSF52540">
    <property type="entry name" value="P-loop containing nucleoside triphosphate hydrolases"/>
    <property type="match status" value="1"/>
</dbReference>
<dbReference type="PANTHER" id="PTHR42847:SF8">
    <property type="entry name" value="CONSERVED PROTEIN"/>
    <property type="match status" value="1"/>
</dbReference>
<name>A0A346XWC9_9ACTN</name>
<organism evidence="6 7">
    <name type="scientific">Euzebya pacifica</name>
    <dbReference type="NCBI Taxonomy" id="1608957"/>
    <lineage>
        <taxon>Bacteria</taxon>
        <taxon>Bacillati</taxon>
        <taxon>Actinomycetota</taxon>
        <taxon>Nitriliruptoria</taxon>
        <taxon>Euzebyales</taxon>
    </lineage>
</organism>
<keyword evidence="2" id="KW-0288">FMN</keyword>
<dbReference type="Gene3D" id="3.20.20.30">
    <property type="entry name" value="Luciferase-like domain"/>
    <property type="match status" value="1"/>
</dbReference>
<dbReference type="KEGG" id="euz:DVS28_a1835"/>
<evidence type="ECO:0000256" key="1">
    <source>
        <dbReference type="ARBA" id="ARBA00022630"/>
    </source>
</evidence>
<evidence type="ECO:0000259" key="5">
    <source>
        <dbReference type="Pfam" id="PF00296"/>
    </source>
</evidence>
<dbReference type="InterPro" id="IPR019952">
    <property type="entry name" value="F420_OxRdatse_Rv1855c_pred"/>
</dbReference>
<dbReference type="NCBIfam" id="TIGR03560">
    <property type="entry name" value="F420_Rv1855c"/>
    <property type="match status" value="1"/>
</dbReference>
<keyword evidence="7" id="KW-1185">Reference proteome</keyword>
<protein>
    <submittedName>
        <fullName evidence="6">Serine/threonine protein phosphatase</fullName>
    </submittedName>
</protein>
<sequence>MLRLPTRCLVVLIGPSSAGKSTWATQHFRPEQVVASDDLRAAVGESRHDQRAGKDAFDLLERVVAARLGRRLLTVVDTMGLQADRRATWVQQAHHHRMPAIAVVFDTPAAEVRSRNAARTPRIPAGGLSRQIRTAEVTTDDLLLSEGFDRVVRADAAVVVPPEVLDAPSLRQRQTEEPVTMRFGLQLPRFDPDPADLAGHLRDVARAAEDAGFDSLWVMDHMMQIPQVGREWEDMLESWSTLSWLAGVTDRIRLGTLVTGITYRNAAHLAKIIATVDVLSGGRAIAGLGAAWFEREHEAYGWGFPEVADRYARLRDALQLLPLMWGPGSPRFDGETITVPEAICYPRPLQDKVPILLGGSGERTTLRLVAEHADACNLFGDPETVARKLEVLRGHCADVDRPFEEIEVTTLGTVLAAPDADTLAGRVAELTRPDRAPESTAESVGAGTIEDQIGRFRAYADVGVDTAIINLPITTPARVAELAPLVAAFA</sequence>
<accession>A0A346XWC9</accession>
<dbReference type="PANTHER" id="PTHR42847">
    <property type="entry name" value="ALKANESULFONATE MONOOXYGENASE"/>
    <property type="match status" value="1"/>
</dbReference>
<evidence type="ECO:0000256" key="4">
    <source>
        <dbReference type="ARBA" id="ARBA00023033"/>
    </source>
</evidence>
<evidence type="ECO:0000313" key="6">
    <source>
        <dbReference type="EMBL" id="AXV06526.1"/>
    </source>
</evidence>
<dbReference type="Proteomes" id="UP000264006">
    <property type="component" value="Chromosome"/>
</dbReference>
<dbReference type="AlphaFoldDB" id="A0A346XWC9"/>
<dbReference type="RefSeq" id="WP_164710236.1">
    <property type="nucleotide sequence ID" value="NZ_CP031165.1"/>
</dbReference>
<dbReference type="Pfam" id="PF00296">
    <property type="entry name" value="Bac_luciferase"/>
    <property type="match status" value="1"/>
</dbReference>
<proteinExistence type="predicted"/>
<dbReference type="GO" id="GO:0046306">
    <property type="term" value="P:alkanesulfonate catabolic process"/>
    <property type="evidence" value="ECO:0007669"/>
    <property type="project" value="TreeGrafter"/>
</dbReference>
<dbReference type="Gene3D" id="3.40.50.300">
    <property type="entry name" value="P-loop containing nucleotide triphosphate hydrolases"/>
    <property type="match status" value="1"/>
</dbReference>
<evidence type="ECO:0000256" key="2">
    <source>
        <dbReference type="ARBA" id="ARBA00022643"/>
    </source>
</evidence>
<keyword evidence="4" id="KW-0503">Monooxygenase</keyword>
<dbReference type="GO" id="GO:0008726">
    <property type="term" value="F:alkanesulfonate monooxygenase activity"/>
    <property type="evidence" value="ECO:0007669"/>
    <property type="project" value="TreeGrafter"/>
</dbReference>
<dbReference type="InterPro" id="IPR011251">
    <property type="entry name" value="Luciferase-like_dom"/>
</dbReference>
<dbReference type="Pfam" id="PF13671">
    <property type="entry name" value="AAA_33"/>
    <property type="match status" value="1"/>
</dbReference>
<reference evidence="6 7" key="1">
    <citation type="submission" date="2018-09" db="EMBL/GenBank/DDBJ databases">
        <title>Complete genome sequence of Euzebya sp. DY32-46 isolated from seawater of Pacific Ocean.</title>
        <authorList>
            <person name="Xu L."/>
            <person name="Wu Y.-H."/>
            <person name="Xu X.-W."/>
        </authorList>
    </citation>
    <scope>NUCLEOTIDE SEQUENCE [LARGE SCALE GENOMIC DNA]</scope>
    <source>
        <strain evidence="6 7">DY32-46</strain>
    </source>
</reference>
<dbReference type="SUPFAM" id="SSF51679">
    <property type="entry name" value="Bacterial luciferase-like"/>
    <property type="match status" value="1"/>
</dbReference>
<feature type="domain" description="Luciferase-like" evidence="5">
    <location>
        <begin position="198"/>
        <end position="431"/>
    </location>
</feature>
<keyword evidence="3" id="KW-0560">Oxidoreductase</keyword>
<dbReference type="InterPro" id="IPR050172">
    <property type="entry name" value="SsuD_RutA_monooxygenase"/>
</dbReference>
<dbReference type="InterPro" id="IPR027417">
    <property type="entry name" value="P-loop_NTPase"/>
</dbReference>
<dbReference type="EMBL" id="CP031165">
    <property type="protein sequence ID" value="AXV06526.1"/>
    <property type="molecule type" value="Genomic_DNA"/>
</dbReference>
<dbReference type="InterPro" id="IPR036661">
    <property type="entry name" value="Luciferase-like_sf"/>
</dbReference>
<evidence type="ECO:0000313" key="7">
    <source>
        <dbReference type="Proteomes" id="UP000264006"/>
    </source>
</evidence>
<keyword evidence="1" id="KW-0285">Flavoprotein</keyword>
<evidence type="ECO:0000256" key="3">
    <source>
        <dbReference type="ARBA" id="ARBA00023002"/>
    </source>
</evidence>